<feature type="compositionally biased region" description="Basic and acidic residues" evidence="1">
    <location>
        <begin position="221"/>
        <end position="240"/>
    </location>
</feature>
<accession>A0A0F9HAD8</accession>
<protein>
    <submittedName>
        <fullName evidence="2">Uncharacterized protein</fullName>
    </submittedName>
</protein>
<name>A0A0F9HAD8_9ZZZZ</name>
<sequence length="259" mass="29434">MADKENKEALNLKGRREFVDPITNNTYYIAAPTADDVRGADWQYSKMYTKSLVEGITTSAEMIDILMRRGIAGPEFEQRQKELTDELSVKVGKLQSVDSLDDKQVSAIEVAAAREELFNWNQRLNGPMANTCEQIADDSRLEYLTSRMVQIKEGGKVWDEYSDFLVEKNQSFAMRARFEIMLYLQGLDSDFLEKTPEAVAIKEIEEEIQTKATKALAELEKITAKKDEPEKEKPKPETKSKPKAKAVKRGRPKKAVTSE</sequence>
<comment type="caution">
    <text evidence="2">The sequence shown here is derived from an EMBL/GenBank/DDBJ whole genome shotgun (WGS) entry which is preliminary data.</text>
</comment>
<evidence type="ECO:0000313" key="2">
    <source>
        <dbReference type="EMBL" id="KKM08010.1"/>
    </source>
</evidence>
<reference evidence="2" key="1">
    <citation type="journal article" date="2015" name="Nature">
        <title>Complex archaea that bridge the gap between prokaryotes and eukaryotes.</title>
        <authorList>
            <person name="Spang A."/>
            <person name="Saw J.H."/>
            <person name="Jorgensen S.L."/>
            <person name="Zaremba-Niedzwiedzka K."/>
            <person name="Martijn J."/>
            <person name="Lind A.E."/>
            <person name="van Eijk R."/>
            <person name="Schleper C."/>
            <person name="Guy L."/>
            <person name="Ettema T.J."/>
        </authorList>
    </citation>
    <scope>NUCLEOTIDE SEQUENCE</scope>
</reference>
<feature type="region of interest" description="Disordered" evidence="1">
    <location>
        <begin position="221"/>
        <end position="259"/>
    </location>
</feature>
<gene>
    <name evidence="2" type="ORF">LCGC14_1728200</name>
</gene>
<dbReference type="AlphaFoldDB" id="A0A0F9HAD8"/>
<organism evidence="2">
    <name type="scientific">marine sediment metagenome</name>
    <dbReference type="NCBI Taxonomy" id="412755"/>
    <lineage>
        <taxon>unclassified sequences</taxon>
        <taxon>metagenomes</taxon>
        <taxon>ecological metagenomes</taxon>
    </lineage>
</organism>
<evidence type="ECO:0000256" key="1">
    <source>
        <dbReference type="SAM" id="MobiDB-lite"/>
    </source>
</evidence>
<dbReference type="EMBL" id="LAZR01015647">
    <property type="protein sequence ID" value="KKM08010.1"/>
    <property type="molecule type" value="Genomic_DNA"/>
</dbReference>
<proteinExistence type="predicted"/>
<feature type="compositionally biased region" description="Basic residues" evidence="1">
    <location>
        <begin position="241"/>
        <end position="259"/>
    </location>
</feature>